<dbReference type="GO" id="GO:0005814">
    <property type="term" value="C:centriole"/>
    <property type="evidence" value="ECO:0007669"/>
    <property type="project" value="TreeGrafter"/>
</dbReference>
<dbReference type="GO" id="GO:0032053">
    <property type="term" value="P:ciliary basal body organization"/>
    <property type="evidence" value="ECO:0007669"/>
    <property type="project" value="TreeGrafter"/>
</dbReference>
<dbReference type="InterPro" id="IPR016024">
    <property type="entry name" value="ARM-type_fold"/>
</dbReference>
<dbReference type="OrthoDB" id="428850at2759"/>
<evidence type="ECO:0000313" key="3">
    <source>
        <dbReference type="Proteomes" id="UP000663829"/>
    </source>
</evidence>
<feature type="non-terminal residue" evidence="1">
    <location>
        <position position="1601"/>
    </location>
</feature>
<dbReference type="InterPro" id="IPR030791">
    <property type="entry name" value="Rotatin"/>
</dbReference>
<dbReference type="PANTHER" id="PTHR31691">
    <property type="entry name" value="ROTATIN"/>
    <property type="match status" value="1"/>
</dbReference>
<proteinExistence type="predicted"/>
<evidence type="ECO:0008006" key="4">
    <source>
        <dbReference type="Google" id="ProtNLM"/>
    </source>
</evidence>
<evidence type="ECO:0000313" key="2">
    <source>
        <dbReference type="EMBL" id="CAF3747859.1"/>
    </source>
</evidence>
<gene>
    <name evidence="1" type="ORF">GPM918_LOCUS12440</name>
    <name evidence="2" type="ORF">SRO942_LOCUS12441</name>
</gene>
<evidence type="ECO:0000313" key="1">
    <source>
        <dbReference type="EMBL" id="CAF0975002.1"/>
    </source>
</evidence>
<dbReference type="InterPro" id="IPR011989">
    <property type="entry name" value="ARM-like"/>
</dbReference>
<accession>A0A814F120</accession>
<dbReference type="Proteomes" id="UP000663829">
    <property type="component" value="Unassembled WGS sequence"/>
</dbReference>
<comment type="caution">
    <text evidence="1">The sequence shown here is derived from an EMBL/GenBank/DDBJ whole genome shotgun (WGS) entry which is preliminary data.</text>
</comment>
<name>A0A814F120_9BILA</name>
<dbReference type="EMBL" id="CAJOBC010002723">
    <property type="protein sequence ID" value="CAF3747859.1"/>
    <property type="molecule type" value="Genomic_DNA"/>
</dbReference>
<sequence length="1601" mass="183550">LSSQLPQEFNEILYYILMDECFHISYPLLRNSIIKIAEQIDPDNYHVYIESDNVCQSFTSACQLLSLNENDTQNTMKIINLADVALLGIPYHYNFTVIKRFINACSRLHMESSIYDKSSKQHSIDILLKYMKHEQPQIRTSVYHSLAMLITSRLSIDETTKPKKNLASNHFNSTAANYDETQFLINIRLLTDIVISGMNDLATKVSDYSRLILLHLLQCKLLVSKTFWKNLITIIGLVLPQLQCYSSKIDPLGQCILHLSSDTDIEQSIFTLNQRLQASFRYLFSKDKDVRKAGYRQCVGYLLYGTKIRLDDFYQLYSADNVCDLFIKQFPSNLDNSIESKELINIEKFLRVYTIFSSTDTIDSSVRKSALDQISTILQDPSLHTSFLTHGGFEKILQELQNNLKKDSIICENDFHSTITSCVKIIRLLTQYNRQLQKKFSYDNDLMKLLFKVAVCCHDDIEICYNIGHILTLLLFDKTLNSDQEVSSQSFSVDFLMAKYFQFPFRVQLDTSLSSSITTTTTIKKPDPLCEPIVQQKFRFFWNVLWHGSIDQLDNDMDTSSYSKDMQVDFESSMILTESDRKCFSLTYPRRTIRLQLSLLSEAENHSSVIETLQGLTCLLLLSNNNVHLIEYNQLGNLLDQYVLSFIIIIDIFVFYLFLTLSVSFLSYLNIAPSSSNDEKLLQTIFETLEIISVCFLNSSTAHTDYFDWIKHVLLNPSVSILDLNRDLDLLKKFFRFLSVYYTHSTVTSECFTDKLFNNILNYVKQTNHTFSKLALILGAIDLICSFHEGRKEASSAFMAHAVTRTTCQTLLNVLIAMKHLASVSNRKELTNESSSLNNWLQSLTSLKWLKPLWKYDDIQVRTTSYALLASIISQPSGRTILFSNDIRGDTDEEERLLYMLFNILLDKYECSYVKEQICNVLISITDSMIIDESTMTNNNNVTVAELLCVINEIEFFTKIGSIIMSNFYPFITLNINDLRIKNSQEDKQIENDNIFSSESLTSPMLLGNICSLLYNLTMLSSTEFTIINKNEKRTINFARVLITFLDVRPLSSNDQQIISDNEYQSYVDEMFYMYSAIANFLCLIYDIDSTKSVHNYDYITVDILTQIVSLLGYTNEKENYNPLKYFWQTKINVSQLLTNILLYCSTNLRHLTIYVLTKYATSLFEIISLSNVSSPSSNTTISSILHLLALCIAQSVGDEQKQLWIDYFDKTNIQTISNGTNIFNQLLTIYESLLNIESTDTYKLIVSNMLKSLLHISQTAKQEAIKNGFIESQMDHLKRVQTKLTLYSLQTDKCVGKDDVLIDECIQVLTILNNMAYDCTAAKEVLATSGLISYIHQIWCWAVVDVQLLNAILLVLATITAKNRKGCVSVCATFLPSTTALTIQSADQQRTLSNLLSYVLKLITKQLSRQISLDTAFDLIQNCCIEIEGRSILYKSNFLQSFVNHFERLTKEPNKYDKRWLDILINVSFFADGQTALLKHANIFNILIRLAQSSPISNQRQTLLILRNLAFSPNHKARLLGESKYIPTLMAHFFSKMSDMSYTALTAVWALIVDSQKAKVAIRSTNILPMLFELKTNVRNHDNLLCYHAVSNVIQLLTED</sequence>
<reference evidence="1" key="1">
    <citation type="submission" date="2021-02" db="EMBL/GenBank/DDBJ databases">
        <authorList>
            <person name="Nowell W R."/>
        </authorList>
    </citation>
    <scope>NUCLEOTIDE SEQUENCE</scope>
</reference>
<dbReference type="PANTHER" id="PTHR31691:SF1">
    <property type="entry name" value="ROTATIN"/>
    <property type="match status" value="1"/>
</dbReference>
<keyword evidence="3" id="KW-1185">Reference proteome</keyword>
<dbReference type="EMBL" id="CAJNOQ010002723">
    <property type="protein sequence ID" value="CAF0975002.1"/>
    <property type="molecule type" value="Genomic_DNA"/>
</dbReference>
<dbReference type="Proteomes" id="UP000681722">
    <property type="component" value="Unassembled WGS sequence"/>
</dbReference>
<dbReference type="SUPFAM" id="SSF48371">
    <property type="entry name" value="ARM repeat"/>
    <property type="match status" value="2"/>
</dbReference>
<dbReference type="GO" id="GO:0007099">
    <property type="term" value="P:centriole replication"/>
    <property type="evidence" value="ECO:0007669"/>
    <property type="project" value="TreeGrafter"/>
</dbReference>
<dbReference type="GO" id="GO:0005813">
    <property type="term" value="C:centrosome"/>
    <property type="evidence" value="ECO:0007669"/>
    <property type="project" value="InterPro"/>
</dbReference>
<protein>
    <recommendedName>
        <fullName evidence="4">Rotatin</fullName>
    </recommendedName>
</protein>
<organism evidence="1 3">
    <name type="scientific">Didymodactylos carnosus</name>
    <dbReference type="NCBI Taxonomy" id="1234261"/>
    <lineage>
        <taxon>Eukaryota</taxon>
        <taxon>Metazoa</taxon>
        <taxon>Spiralia</taxon>
        <taxon>Gnathifera</taxon>
        <taxon>Rotifera</taxon>
        <taxon>Eurotatoria</taxon>
        <taxon>Bdelloidea</taxon>
        <taxon>Philodinida</taxon>
        <taxon>Philodinidae</taxon>
        <taxon>Didymodactylos</taxon>
    </lineage>
</organism>
<dbReference type="GO" id="GO:0036064">
    <property type="term" value="C:ciliary basal body"/>
    <property type="evidence" value="ECO:0007669"/>
    <property type="project" value="InterPro"/>
</dbReference>
<dbReference type="Gene3D" id="1.25.10.10">
    <property type="entry name" value="Leucine-rich Repeat Variant"/>
    <property type="match status" value="1"/>
</dbReference>
<dbReference type="GO" id="GO:0010457">
    <property type="term" value="P:centriole-centriole cohesion"/>
    <property type="evidence" value="ECO:0007669"/>
    <property type="project" value="TreeGrafter"/>
</dbReference>